<dbReference type="GO" id="GO:0030992">
    <property type="term" value="C:intraciliary transport particle B"/>
    <property type="evidence" value="ECO:0007669"/>
    <property type="project" value="InterPro"/>
</dbReference>
<reference evidence="2" key="1">
    <citation type="submission" date="2020-05" db="EMBL/GenBank/DDBJ databases">
        <title>Phylogenomic resolution of chytrid fungi.</title>
        <authorList>
            <person name="Stajich J.E."/>
            <person name="Amses K."/>
            <person name="Simmons R."/>
            <person name="Seto K."/>
            <person name="Myers J."/>
            <person name="Bonds A."/>
            <person name="Quandt C.A."/>
            <person name="Barry K."/>
            <person name="Liu P."/>
            <person name="Grigoriev I."/>
            <person name="Longcore J.E."/>
            <person name="James T.Y."/>
        </authorList>
    </citation>
    <scope>NUCLEOTIDE SEQUENCE</scope>
    <source>
        <strain evidence="2">JEL0513</strain>
    </source>
</reference>
<keyword evidence="3" id="KW-1185">Reference proteome</keyword>
<feature type="compositionally biased region" description="Low complexity" evidence="1">
    <location>
        <begin position="188"/>
        <end position="198"/>
    </location>
</feature>
<evidence type="ECO:0000313" key="3">
    <source>
        <dbReference type="Proteomes" id="UP001211907"/>
    </source>
</evidence>
<organism evidence="2 3">
    <name type="scientific">Physocladia obscura</name>
    <dbReference type="NCBI Taxonomy" id="109957"/>
    <lineage>
        <taxon>Eukaryota</taxon>
        <taxon>Fungi</taxon>
        <taxon>Fungi incertae sedis</taxon>
        <taxon>Chytridiomycota</taxon>
        <taxon>Chytridiomycota incertae sedis</taxon>
        <taxon>Chytridiomycetes</taxon>
        <taxon>Chytridiales</taxon>
        <taxon>Chytriomycetaceae</taxon>
        <taxon>Physocladia</taxon>
    </lineage>
</organism>
<evidence type="ECO:0000256" key="1">
    <source>
        <dbReference type="SAM" id="MobiDB-lite"/>
    </source>
</evidence>
<protein>
    <submittedName>
        <fullName evidence="2">Heat shock protein beta-11</fullName>
    </submittedName>
</protein>
<proteinExistence type="predicted"/>
<name>A0AAD5XD16_9FUNG</name>
<dbReference type="Gene3D" id="2.60.120.260">
    <property type="entry name" value="Galactose-binding domain-like"/>
    <property type="match status" value="1"/>
</dbReference>
<feature type="region of interest" description="Disordered" evidence="1">
    <location>
        <begin position="146"/>
        <end position="198"/>
    </location>
</feature>
<gene>
    <name evidence="2" type="primary">HSPB11</name>
    <name evidence="2" type="ORF">HK100_012663</name>
</gene>
<sequence length="198" mass="22233">MSLDSTSSNISHLRVSMATSADSRFPIENIIDGTSKSFWVSTGLYPQEFIISLPTLYVVKKITIWSMKVAAWTISRTGNEKKFDFDEFYSEEIEDSPDLSLQLTTFTVAYSDLSCASAAKHIKFTIQRGHNDFCAVHRVVIQGEAVPEREENIHERGTARSDTDDSDENENEERSDRGGDGEKSRNSRVVVVGGRKQK</sequence>
<feature type="compositionally biased region" description="Basic and acidic residues" evidence="1">
    <location>
        <begin position="146"/>
        <end position="163"/>
    </location>
</feature>
<evidence type="ECO:0000313" key="2">
    <source>
        <dbReference type="EMBL" id="KAJ3120742.1"/>
    </source>
</evidence>
<dbReference type="EMBL" id="JADGJH010000939">
    <property type="protein sequence ID" value="KAJ3120742.1"/>
    <property type="molecule type" value="Genomic_DNA"/>
</dbReference>
<dbReference type="AlphaFoldDB" id="A0AAD5XD16"/>
<feature type="compositionally biased region" description="Basic and acidic residues" evidence="1">
    <location>
        <begin position="172"/>
        <end position="185"/>
    </location>
</feature>
<dbReference type="Proteomes" id="UP001211907">
    <property type="component" value="Unassembled WGS sequence"/>
</dbReference>
<comment type="caution">
    <text evidence="2">The sequence shown here is derived from an EMBL/GenBank/DDBJ whole genome shotgun (WGS) entry which is preliminary data.</text>
</comment>
<dbReference type="GO" id="GO:0042073">
    <property type="term" value="P:intraciliary transport"/>
    <property type="evidence" value="ECO:0007669"/>
    <property type="project" value="InterPro"/>
</dbReference>
<keyword evidence="2" id="KW-0346">Stress response</keyword>
<dbReference type="SUPFAM" id="SSF49785">
    <property type="entry name" value="Galactose-binding domain-like"/>
    <property type="match status" value="1"/>
</dbReference>
<dbReference type="GO" id="GO:0005929">
    <property type="term" value="C:cilium"/>
    <property type="evidence" value="ECO:0007669"/>
    <property type="project" value="TreeGrafter"/>
</dbReference>
<dbReference type="InterPro" id="IPR008979">
    <property type="entry name" value="Galactose-bd-like_sf"/>
</dbReference>
<dbReference type="InterPro" id="IPR033558">
    <property type="entry name" value="IFT25"/>
</dbReference>
<dbReference type="PANTHER" id="PTHR33906:SF1">
    <property type="entry name" value="INTRAFLAGELLAR TRANSPORT PROTEIN 25 HOMOLOG"/>
    <property type="match status" value="1"/>
</dbReference>
<accession>A0AAD5XD16</accession>
<dbReference type="PANTHER" id="PTHR33906">
    <property type="entry name" value="INTRAFLAGELLAR TRANSPORT PROTEIN 25 HOMOLOG"/>
    <property type="match status" value="1"/>
</dbReference>